<evidence type="ECO:0000256" key="1">
    <source>
        <dbReference type="ARBA" id="ARBA00004141"/>
    </source>
</evidence>
<evidence type="ECO:0000256" key="5">
    <source>
        <dbReference type="SAM" id="Phobius"/>
    </source>
</evidence>
<feature type="domain" description="TM7S3/TM198-like" evidence="6">
    <location>
        <begin position="3"/>
        <end position="176"/>
    </location>
</feature>
<accession>A0A1H1YXK5</accession>
<dbReference type="AlphaFoldDB" id="A0A1H1YXK5"/>
<evidence type="ECO:0000313" key="7">
    <source>
        <dbReference type="EMBL" id="SDT26181.1"/>
    </source>
</evidence>
<proteinExistence type="predicted"/>
<evidence type="ECO:0000259" key="6">
    <source>
        <dbReference type="Pfam" id="PF13886"/>
    </source>
</evidence>
<sequence length="195" mass="20496">MSGIVLMIIGAALCFLGARSVRVTIAVAGFGAAWLLADALHATWQLTILVGCAGAVMAFITTLLLARFVFFISGVCLGAVVGAKVFQLANGSDHNWLLAIIVVPAAGFLGGLLINRRRHHVLRWLTAFAGAALALSGLGRLWPDPLSDLWRPRAAVGGLLLGAAWIVLTVLGHRVQSAVGLGRRDADDRSSGRKQ</sequence>
<dbReference type="STRING" id="630515.SAMN04489812_4847"/>
<keyword evidence="4 5" id="KW-0472">Membrane</keyword>
<dbReference type="OrthoDB" id="3574110at2"/>
<dbReference type="RefSeq" id="WP_091528266.1">
    <property type="nucleotide sequence ID" value="NZ_LT629772.1"/>
</dbReference>
<dbReference type="InterPro" id="IPR025256">
    <property type="entry name" value="TM7S3/TM198-like_dom"/>
</dbReference>
<protein>
    <recommendedName>
        <fullName evidence="6">TM7S3/TM198-like domain-containing protein</fullName>
    </recommendedName>
</protein>
<name>A0A1H1YXK5_9ACTN</name>
<comment type="subcellular location">
    <subcellularLocation>
        <location evidence="1">Membrane</location>
        <topology evidence="1">Multi-pass membrane protein</topology>
    </subcellularLocation>
</comment>
<feature type="transmembrane region" description="Helical" evidence="5">
    <location>
        <begin position="154"/>
        <end position="175"/>
    </location>
</feature>
<feature type="transmembrane region" description="Helical" evidence="5">
    <location>
        <begin position="121"/>
        <end position="142"/>
    </location>
</feature>
<dbReference type="Pfam" id="PF13886">
    <property type="entry name" value="TM7S3_TM198"/>
    <property type="match status" value="1"/>
</dbReference>
<evidence type="ECO:0000256" key="2">
    <source>
        <dbReference type="ARBA" id="ARBA00022692"/>
    </source>
</evidence>
<dbReference type="GO" id="GO:0016020">
    <property type="term" value="C:membrane"/>
    <property type="evidence" value="ECO:0007669"/>
    <property type="project" value="UniProtKB-SubCell"/>
</dbReference>
<keyword evidence="8" id="KW-1185">Reference proteome</keyword>
<gene>
    <name evidence="7" type="ORF">SAMN04489812_4847</name>
</gene>
<keyword evidence="3 5" id="KW-1133">Transmembrane helix</keyword>
<feature type="transmembrane region" description="Helical" evidence="5">
    <location>
        <begin position="44"/>
        <end position="61"/>
    </location>
</feature>
<dbReference type="Proteomes" id="UP000199103">
    <property type="component" value="Chromosome I"/>
</dbReference>
<evidence type="ECO:0000256" key="3">
    <source>
        <dbReference type="ARBA" id="ARBA00022989"/>
    </source>
</evidence>
<reference evidence="7 8" key="1">
    <citation type="submission" date="2016-10" db="EMBL/GenBank/DDBJ databases">
        <authorList>
            <person name="de Groot N.N."/>
        </authorList>
    </citation>
    <scope>NUCLEOTIDE SEQUENCE [LARGE SCALE GENOMIC DNA]</scope>
    <source>
        <strain evidence="7 8">DSM 21800</strain>
    </source>
</reference>
<evidence type="ECO:0000256" key="4">
    <source>
        <dbReference type="ARBA" id="ARBA00023136"/>
    </source>
</evidence>
<keyword evidence="2 5" id="KW-0812">Transmembrane</keyword>
<feature type="transmembrane region" description="Helical" evidence="5">
    <location>
        <begin position="68"/>
        <end position="89"/>
    </location>
</feature>
<evidence type="ECO:0000313" key="8">
    <source>
        <dbReference type="Proteomes" id="UP000199103"/>
    </source>
</evidence>
<feature type="transmembrane region" description="Helical" evidence="5">
    <location>
        <begin position="95"/>
        <end position="114"/>
    </location>
</feature>
<dbReference type="EMBL" id="LT629772">
    <property type="protein sequence ID" value="SDT26181.1"/>
    <property type="molecule type" value="Genomic_DNA"/>
</dbReference>
<organism evidence="7 8">
    <name type="scientific">Microlunatus soli</name>
    <dbReference type="NCBI Taxonomy" id="630515"/>
    <lineage>
        <taxon>Bacteria</taxon>
        <taxon>Bacillati</taxon>
        <taxon>Actinomycetota</taxon>
        <taxon>Actinomycetes</taxon>
        <taxon>Propionibacteriales</taxon>
        <taxon>Propionibacteriaceae</taxon>
        <taxon>Microlunatus</taxon>
    </lineage>
</organism>